<comment type="caution">
    <text evidence="8">The sequence shown here is derived from an EMBL/GenBank/DDBJ whole genome shotgun (WGS) entry which is preliminary data.</text>
</comment>
<comment type="subcellular location">
    <subcellularLocation>
        <location evidence="1">Endomembrane system</location>
        <topology evidence="1">Multi-pass membrane protein</topology>
    </subcellularLocation>
</comment>
<protein>
    <recommendedName>
        <fullName evidence="7">Major facilitator superfamily (MFS) profile domain-containing protein</fullName>
    </recommendedName>
</protein>
<dbReference type="SUPFAM" id="SSF103473">
    <property type="entry name" value="MFS general substrate transporter"/>
    <property type="match status" value="1"/>
</dbReference>
<dbReference type="PATRIC" id="fig|1513271.3.peg.3735"/>
<dbReference type="Gene3D" id="1.20.1720.10">
    <property type="entry name" value="Multidrug resistance protein D"/>
    <property type="match status" value="1"/>
</dbReference>
<evidence type="ECO:0000256" key="1">
    <source>
        <dbReference type="ARBA" id="ARBA00004127"/>
    </source>
</evidence>
<evidence type="ECO:0000256" key="4">
    <source>
        <dbReference type="ARBA" id="ARBA00022989"/>
    </source>
</evidence>
<feature type="transmembrane region" description="Helical" evidence="6">
    <location>
        <begin position="342"/>
        <end position="363"/>
    </location>
</feature>
<keyword evidence="3 6" id="KW-0812">Transmembrane</keyword>
<feature type="transmembrane region" description="Helical" evidence="6">
    <location>
        <begin position="20"/>
        <end position="39"/>
    </location>
</feature>
<evidence type="ECO:0000256" key="2">
    <source>
        <dbReference type="ARBA" id="ARBA00022448"/>
    </source>
</evidence>
<keyword evidence="2" id="KW-0813">Transport</keyword>
<dbReference type="PROSITE" id="PS50850">
    <property type="entry name" value="MFS"/>
    <property type="match status" value="1"/>
</dbReference>
<dbReference type="Proteomes" id="UP000037600">
    <property type="component" value="Unassembled WGS sequence"/>
</dbReference>
<evidence type="ECO:0000256" key="5">
    <source>
        <dbReference type="ARBA" id="ARBA00023136"/>
    </source>
</evidence>
<feature type="transmembrane region" description="Helical" evidence="6">
    <location>
        <begin position="277"/>
        <end position="302"/>
    </location>
</feature>
<name>A0A0J8GLM7_9ALTE</name>
<feature type="transmembrane region" description="Helical" evidence="6">
    <location>
        <begin position="252"/>
        <end position="271"/>
    </location>
</feature>
<dbReference type="STRING" id="1513271.XM47_18210"/>
<evidence type="ECO:0000313" key="8">
    <source>
        <dbReference type="EMBL" id="KMT63717.1"/>
    </source>
</evidence>
<feature type="transmembrane region" description="Helical" evidence="6">
    <location>
        <begin position="314"/>
        <end position="336"/>
    </location>
</feature>
<feature type="transmembrane region" description="Helical" evidence="6">
    <location>
        <begin position="187"/>
        <end position="209"/>
    </location>
</feature>
<gene>
    <name evidence="8" type="ORF">XM47_18210</name>
</gene>
<feature type="domain" description="Major facilitator superfamily (MFS) profile" evidence="7">
    <location>
        <begin position="1"/>
        <end position="365"/>
    </location>
</feature>
<evidence type="ECO:0000259" key="7">
    <source>
        <dbReference type="PROSITE" id="PS50850"/>
    </source>
</evidence>
<evidence type="ECO:0000256" key="3">
    <source>
        <dbReference type="ARBA" id="ARBA00022692"/>
    </source>
</evidence>
<feature type="transmembrane region" description="Helical" evidence="6">
    <location>
        <begin position="215"/>
        <end position="240"/>
    </location>
</feature>
<proteinExistence type="predicted"/>
<dbReference type="GO" id="GO:0022857">
    <property type="term" value="F:transmembrane transporter activity"/>
    <property type="evidence" value="ECO:0007669"/>
    <property type="project" value="InterPro"/>
</dbReference>
<dbReference type="Pfam" id="PF07690">
    <property type="entry name" value="MFS_1"/>
    <property type="match status" value="1"/>
</dbReference>
<dbReference type="GO" id="GO:0005886">
    <property type="term" value="C:plasma membrane"/>
    <property type="evidence" value="ECO:0007669"/>
    <property type="project" value="TreeGrafter"/>
</dbReference>
<keyword evidence="9" id="KW-1185">Reference proteome</keyword>
<evidence type="ECO:0000256" key="6">
    <source>
        <dbReference type="SAM" id="Phobius"/>
    </source>
</evidence>
<dbReference type="AlphaFoldDB" id="A0A0J8GLM7"/>
<keyword evidence="5 6" id="KW-0472">Membrane</keyword>
<accession>A0A0J8GLM7</accession>
<feature type="transmembrane region" description="Helical" evidence="6">
    <location>
        <begin position="51"/>
        <end position="70"/>
    </location>
</feature>
<reference evidence="8 9" key="1">
    <citation type="submission" date="2015-04" db="EMBL/GenBank/DDBJ databases">
        <title>Draft Genome Sequence of the Novel Agar-Digesting Marine Bacterium Q1.</title>
        <authorList>
            <person name="Li Y."/>
            <person name="Li D."/>
            <person name="Chen G."/>
            <person name="Du Z."/>
        </authorList>
    </citation>
    <scope>NUCLEOTIDE SEQUENCE [LARGE SCALE GENOMIC DNA]</scope>
    <source>
        <strain evidence="8 9">Q1</strain>
    </source>
</reference>
<feature type="transmembrane region" description="Helical" evidence="6">
    <location>
        <begin position="109"/>
        <end position="133"/>
    </location>
</feature>
<dbReference type="GO" id="GO:0012505">
    <property type="term" value="C:endomembrane system"/>
    <property type="evidence" value="ECO:0007669"/>
    <property type="project" value="UniProtKB-SubCell"/>
</dbReference>
<dbReference type="PANTHER" id="PTHR23501">
    <property type="entry name" value="MAJOR FACILITATOR SUPERFAMILY"/>
    <property type="match status" value="1"/>
</dbReference>
<dbReference type="EMBL" id="LAZL01000045">
    <property type="protein sequence ID" value="KMT63717.1"/>
    <property type="molecule type" value="Genomic_DNA"/>
</dbReference>
<dbReference type="InterPro" id="IPR020846">
    <property type="entry name" value="MFS_dom"/>
</dbReference>
<sequence length="372" mass="40046">MLLPAYADIRLVFSLSADGSIENIILYFFIGLSLGYPLAGMSADILGRETTIAAGLILFVLGSVIAANATNFDTLLYGRLIQGFGAAGPRVASLALIRDRFSGAAMAKIMSLLFAIFILIPIGAPFIGAFILALADWSYIFYFNALIAVFCLIWLGIKSCCEPPASGVSKQNFAQFCATSKRLFSNYAFLLLCIISGLIFAGFFLYLSFVPELLTGFYAVSNLPLYLAACGFSMGLAAIFNKWLVSVFRLQSIVIVSCILLVLIAAIAHFVDFSRLIYFVVFLNLVLFFIGIMFSNINTLVLTPVEQGRGWASAIWGLVSNAVGALSVYVASLFYTGTSGDIFDSIGCFMLLALLLLGVNQGLSLSAKAKAQ</sequence>
<dbReference type="InterPro" id="IPR011701">
    <property type="entry name" value="MFS"/>
</dbReference>
<organism evidence="8 9">
    <name type="scientific">Catenovulum maritimum</name>
    <dbReference type="NCBI Taxonomy" id="1513271"/>
    <lineage>
        <taxon>Bacteria</taxon>
        <taxon>Pseudomonadati</taxon>
        <taxon>Pseudomonadota</taxon>
        <taxon>Gammaproteobacteria</taxon>
        <taxon>Alteromonadales</taxon>
        <taxon>Alteromonadaceae</taxon>
        <taxon>Catenovulum</taxon>
    </lineage>
</organism>
<keyword evidence="4 6" id="KW-1133">Transmembrane helix</keyword>
<evidence type="ECO:0000313" key="9">
    <source>
        <dbReference type="Proteomes" id="UP000037600"/>
    </source>
</evidence>
<feature type="transmembrane region" description="Helical" evidence="6">
    <location>
        <begin position="139"/>
        <end position="157"/>
    </location>
</feature>
<dbReference type="PANTHER" id="PTHR23501:SF191">
    <property type="entry name" value="VACUOLAR BASIC AMINO ACID TRANSPORTER 4"/>
    <property type="match status" value="1"/>
</dbReference>
<dbReference type="InterPro" id="IPR036259">
    <property type="entry name" value="MFS_trans_sf"/>
</dbReference>